<feature type="domain" description="Bacterial Pleckstrin homology" evidence="2">
    <location>
        <begin position="207"/>
        <end position="277"/>
    </location>
</feature>
<accession>A0ABS8FB05</accession>
<organism evidence="3 4">
    <name type="scientific">Faecalibacterium butyricigenerans</name>
    <dbReference type="NCBI Taxonomy" id="1851427"/>
    <lineage>
        <taxon>Bacteria</taxon>
        <taxon>Bacillati</taxon>
        <taxon>Bacillota</taxon>
        <taxon>Clostridia</taxon>
        <taxon>Eubacteriales</taxon>
        <taxon>Oscillospiraceae</taxon>
        <taxon>Faecalibacterium</taxon>
    </lineage>
</organism>
<keyword evidence="1" id="KW-0472">Membrane</keyword>
<dbReference type="EMBL" id="JAJEQL010000044">
    <property type="protein sequence ID" value="MCC2200415.1"/>
    <property type="molecule type" value="Genomic_DNA"/>
</dbReference>
<comment type="caution">
    <text evidence="3">The sequence shown here is derived from an EMBL/GenBank/DDBJ whole genome shotgun (WGS) entry which is preliminary data.</text>
</comment>
<feature type="transmembrane region" description="Helical" evidence="1">
    <location>
        <begin position="56"/>
        <end position="75"/>
    </location>
</feature>
<evidence type="ECO:0000313" key="3">
    <source>
        <dbReference type="EMBL" id="MCC2200415.1"/>
    </source>
</evidence>
<dbReference type="Pfam" id="PF10882">
    <property type="entry name" value="bPH_5"/>
    <property type="match status" value="1"/>
</dbReference>
<feature type="transmembrane region" description="Helical" evidence="1">
    <location>
        <begin position="159"/>
        <end position="181"/>
    </location>
</feature>
<keyword evidence="1" id="KW-0812">Transmembrane</keyword>
<dbReference type="RefSeq" id="WP_227621812.1">
    <property type="nucleotide sequence ID" value="NZ_JAJEQL010000044.1"/>
</dbReference>
<proteinExistence type="predicted"/>
<keyword evidence="4" id="KW-1185">Reference proteome</keyword>
<sequence>MAFSIIMLACLIVCVGIDYLSLKRIDQNGALLGVTLPPDAAALPEVQSIVQQYLRWLRIICLLCAAGGVGLFFLPDSLLRVMVWVYFFFGSLALPYLPCLWANRTLQRLRDAHGWPAAPGDVPWKYGLFYYAPDDTRASVPKRIGKGTTANLATLRGKLAVAVNAIAIAAILLTGPVLGVLDHTPARLELQVSPTVELQSYHGKTRKYIIPLDSITKVQVYSSLPEASRVGGIDLEHYWQGTFVMVHDGTVHLCLDPTAGKFLRVETEDGIFWLTAETDEQTEKVADWLTEELS</sequence>
<reference evidence="3" key="1">
    <citation type="submission" date="2021-10" db="EMBL/GenBank/DDBJ databases">
        <title>Anaerobic single-cell dispensing facilitates the cultivation of human gut bacteria.</title>
        <authorList>
            <person name="Afrizal A."/>
        </authorList>
    </citation>
    <scope>NUCLEOTIDE SEQUENCE</scope>
    <source>
        <strain evidence="3">CLA-AA-H233</strain>
    </source>
</reference>
<evidence type="ECO:0000256" key="1">
    <source>
        <dbReference type="SAM" id="Phobius"/>
    </source>
</evidence>
<dbReference type="InterPro" id="IPR027783">
    <property type="entry name" value="Bacterial_PH-related"/>
</dbReference>
<feature type="transmembrane region" description="Helical" evidence="1">
    <location>
        <begin position="6"/>
        <end position="22"/>
    </location>
</feature>
<feature type="transmembrane region" description="Helical" evidence="1">
    <location>
        <begin position="81"/>
        <end position="101"/>
    </location>
</feature>
<gene>
    <name evidence="3" type="ORF">LKD23_11750</name>
</gene>
<name>A0ABS8FB05_9FIRM</name>
<protein>
    <submittedName>
        <fullName evidence="3">PH domain-containing protein</fullName>
    </submittedName>
</protein>
<dbReference type="Proteomes" id="UP001430637">
    <property type="component" value="Unassembled WGS sequence"/>
</dbReference>
<evidence type="ECO:0000313" key="4">
    <source>
        <dbReference type="Proteomes" id="UP001430637"/>
    </source>
</evidence>
<evidence type="ECO:0000259" key="2">
    <source>
        <dbReference type="Pfam" id="PF10882"/>
    </source>
</evidence>
<keyword evidence="1" id="KW-1133">Transmembrane helix</keyword>